<evidence type="ECO:0000256" key="13">
    <source>
        <dbReference type="RuleBase" id="RU000461"/>
    </source>
</evidence>
<keyword evidence="7" id="KW-0256">Endoplasmic reticulum</keyword>
<evidence type="ECO:0000256" key="7">
    <source>
        <dbReference type="ARBA" id="ARBA00022824"/>
    </source>
</evidence>
<comment type="similarity">
    <text evidence="4 13">Belongs to the cytochrome P450 family.</text>
</comment>
<evidence type="ECO:0000256" key="3">
    <source>
        <dbReference type="ARBA" id="ARBA00004406"/>
    </source>
</evidence>
<keyword evidence="8" id="KW-0492">Microsome</keyword>
<keyword evidence="11 13" id="KW-0503">Monooxygenase</keyword>
<evidence type="ECO:0008006" key="16">
    <source>
        <dbReference type="Google" id="ProtNLM"/>
    </source>
</evidence>
<evidence type="ECO:0000256" key="1">
    <source>
        <dbReference type="ARBA" id="ARBA00001971"/>
    </source>
</evidence>
<evidence type="ECO:0000256" key="6">
    <source>
        <dbReference type="ARBA" id="ARBA00022723"/>
    </source>
</evidence>
<organism evidence="14 15">
    <name type="scientific">Diabrotica virgifera virgifera</name>
    <name type="common">western corn rootworm</name>
    <dbReference type="NCBI Taxonomy" id="50390"/>
    <lineage>
        <taxon>Eukaryota</taxon>
        <taxon>Metazoa</taxon>
        <taxon>Ecdysozoa</taxon>
        <taxon>Arthropoda</taxon>
        <taxon>Hexapoda</taxon>
        <taxon>Insecta</taxon>
        <taxon>Pterygota</taxon>
        <taxon>Neoptera</taxon>
        <taxon>Endopterygota</taxon>
        <taxon>Coleoptera</taxon>
        <taxon>Polyphaga</taxon>
        <taxon>Cucujiformia</taxon>
        <taxon>Chrysomeloidea</taxon>
        <taxon>Chrysomelidae</taxon>
        <taxon>Galerucinae</taxon>
        <taxon>Diabroticina</taxon>
        <taxon>Diabroticites</taxon>
        <taxon>Diabrotica</taxon>
    </lineage>
</organism>
<evidence type="ECO:0000256" key="10">
    <source>
        <dbReference type="ARBA" id="ARBA00023004"/>
    </source>
</evidence>
<comment type="cofactor">
    <cofactor evidence="1">
        <name>heme</name>
        <dbReference type="ChEBI" id="CHEBI:30413"/>
    </cofactor>
</comment>
<dbReference type="CDD" id="cd11056">
    <property type="entry name" value="CYP6-like"/>
    <property type="match status" value="1"/>
</dbReference>
<dbReference type="InterPro" id="IPR050476">
    <property type="entry name" value="Insect_CytP450_Detox"/>
</dbReference>
<dbReference type="PANTHER" id="PTHR24292:SF45">
    <property type="entry name" value="CYTOCHROME P450 6G1-RELATED"/>
    <property type="match status" value="1"/>
</dbReference>
<dbReference type="EnsemblMetazoa" id="XM_050659361.1">
    <property type="protein sequence ID" value="XP_050515318.1"/>
    <property type="gene ID" value="LOC114338934"/>
</dbReference>
<dbReference type="PANTHER" id="PTHR24292">
    <property type="entry name" value="CYTOCHROME P450"/>
    <property type="match status" value="1"/>
</dbReference>
<dbReference type="SUPFAM" id="SSF48264">
    <property type="entry name" value="Cytochrome P450"/>
    <property type="match status" value="1"/>
</dbReference>
<dbReference type="PRINTS" id="PR00463">
    <property type="entry name" value="EP450I"/>
</dbReference>
<dbReference type="Proteomes" id="UP001652700">
    <property type="component" value="Unplaced"/>
</dbReference>
<keyword evidence="15" id="KW-1185">Reference proteome</keyword>
<dbReference type="InterPro" id="IPR017972">
    <property type="entry name" value="Cyt_P450_CS"/>
</dbReference>
<evidence type="ECO:0000256" key="9">
    <source>
        <dbReference type="ARBA" id="ARBA00023002"/>
    </source>
</evidence>
<evidence type="ECO:0000256" key="5">
    <source>
        <dbReference type="ARBA" id="ARBA00022617"/>
    </source>
</evidence>
<sequence length="502" mass="57929">MLLTSSWIMDTTIFIAFISSLVYKYFTRNFDYWKKRKILYPKPIPLFGNFYEVFTFKMTIHERLKELYDQIDAPYFGIFIVDEPFLVIKDPKLIKDVLIKDFNIFCNRTGAVPPKTLMAKAVFFLKNPEWKQVRVKLTPVFTSAMLKNLHSNCLIEVCNCLVGFLNKNKGIIDGKRAAELFSSELIMKFVYGVNPQCFYEKSSQIQTLLKKISEFNIRNGVIQNLYFIKPSWVMFFQLNFIPESMMKFFEGVFKQTMEARSQYDGKPQTFVDFANKGVREKQSGKEDVLEYDMSIGTAISFLIAGKDTMTTQISFTLYEIAMNESIQTKLRNEIKENVKKFGGITYEGVHQNKYLEMCIYETARKYPAVPFVDRVPIANYKFQGTDSVVEKGVTVLIPSYALHRDEKYYPHSEVYDPERFREDITSEGLTNIPFGAGPRSCIGKRLGILSLLVALSYIVLNFNIEKCPETPSKIEFDTKSFTLGSKKGLPLKITPIIAEEKV</sequence>
<evidence type="ECO:0000313" key="14">
    <source>
        <dbReference type="EnsemblMetazoa" id="XP_050515318.1"/>
    </source>
</evidence>
<dbReference type="Gene3D" id="1.10.630.10">
    <property type="entry name" value="Cytochrome P450"/>
    <property type="match status" value="1"/>
</dbReference>
<dbReference type="PRINTS" id="PR00385">
    <property type="entry name" value="P450"/>
</dbReference>
<dbReference type="Pfam" id="PF00067">
    <property type="entry name" value="p450"/>
    <property type="match status" value="1"/>
</dbReference>
<dbReference type="InterPro" id="IPR001128">
    <property type="entry name" value="Cyt_P450"/>
</dbReference>
<keyword evidence="10 13" id="KW-0408">Iron</keyword>
<evidence type="ECO:0000256" key="11">
    <source>
        <dbReference type="ARBA" id="ARBA00023033"/>
    </source>
</evidence>
<dbReference type="RefSeq" id="XP_050515318.1">
    <property type="nucleotide sequence ID" value="XM_050659361.1"/>
</dbReference>
<evidence type="ECO:0000256" key="4">
    <source>
        <dbReference type="ARBA" id="ARBA00010617"/>
    </source>
</evidence>
<evidence type="ECO:0000313" key="15">
    <source>
        <dbReference type="Proteomes" id="UP001652700"/>
    </source>
</evidence>
<dbReference type="InterPro" id="IPR036396">
    <property type="entry name" value="Cyt_P450_sf"/>
</dbReference>
<protein>
    <recommendedName>
        <fullName evidence="16">Cytochrome P450 6k1-like</fullName>
    </recommendedName>
</protein>
<evidence type="ECO:0000256" key="12">
    <source>
        <dbReference type="ARBA" id="ARBA00023136"/>
    </source>
</evidence>
<dbReference type="PROSITE" id="PS00086">
    <property type="entry name" value="CYTOCHROME_P450"/>
    <property type="match status" value="1"/>
</dbReference>
<evidence type="ECO:0000256" key="8">
    <source>
        <dbReference type="ARBA" id="ARBA00022848"/>
    </source>
</evidence>
<accession>A0ABM5KYQ1</accession>
<keyword evidence="9 13" id="KW-0560">Oxidoreductase</keyword>
<name>A0ABM5KYQ1_DIAVI</name>
<keyword evidence="6 13" id="KW-0479">Metal-binding</keyword>
<dbReference type="GeneID" id="114338934"/>
<dbReference type="InterPro" id="IPR002401">
    <property type="entry name" value="Cyt_P450_E_grp-I"/>
</dbReference>
<proteinExistence type="inferred from homology"/>
<evidence type="ECO:0000256" key="2">
    <source>
        <dbReference type="ARBA" id="ARBA00004174"/>
    </source>
</evidence>
<comment type="subcellular location">
    <subcellularLocation>
        <location evidence="3">Endoplasmic reticulum membrane</location>
        <topology evidence="3">Peripheral membrane protein</topology>
    </subcellularLocation>
    <subcellularLocation>
        <location evidence="2">Microsome membrane</location>
        <topology evidence="2">Peripheral membrane protein</topology>
    </subcellularLocation>
</comment>
<keyword evidence="12" id="KW-0472">Membrane</keyword>
<reference evidence="14" key="1">
    <citation type="submission" date="2025-05" db="UniProtKB">
        <authorList>
            <consortium name="EnsemblMetazoa"/>
        </authorList>
    </citation>
    <scope>IDENTIFICATION</scope>
</reference>
<keyword evidence="5 13" id="KW-0349">Heme</keyword>